<evidence type="ECO:0000256" key="3">
    <source>
        <dbReference type="ARBA" id="ARBA00023098"/>
    </source>
</evidence>
<dbReference type="GO" id="GO:0006633">
    <property type="term" value="P:fatty acid biosynthetic process"/>
    <property type="evidence" value="ECO:0007669"/>
    <property type="project" value="InterPro"/>
</dbReference>
<dbReference type="EC" id="3.1.4.14" evidence="4"/>
<keyword evidence="1" id="KW-0444">Lipid biosynthesis</keyword>
<evidence type="ECO:0000313" key="4">
    <source>
        <dbReference type="EMBL" id="CAI2768836.1"/>
    </source>
</evidence>
<dbReference type="AlphaFoldDB" id="A0A9W4TKR5"/>
<dbReference type="GO" id="GO:0008770">
    <property type="term" value="F:[acyl-carrier-protein] phosphodiesterase activity"/>
    <property type="evidence" value="ECO:0007669"/>
    <property type="project" value="UniProtKB-EC"/>
</dbReference>
<dbReference type="Proteomes" id="UP001152749">
    <property type="component" value="Chromosome"/>
</dbReference>
<protein>
    <submittedName>
        <fullName evidence="4">Acyl carrier protein phosphodiesterase</fullName>
        <ecNumber evidence="4">3.1.4.14</ecNumber>
    </submittedName>
</protein>
<gene>
    <name evidence="4" type="primary">acpH</name>
    <name evidence="4" type="ORF">TRV642_4146</name>
</gene>
<dbReference type="KEGG" id="fcs:TRV642_4146"/>
<dbReference type="InterPro" id="IPR007431">
    <property type="entry name" value="ACP_PD"/>
</dbReference>
<evidence type="ECO:0000256" key="1">
    <source>
        <dbReference type="ARBA" id="ARBA00022516"/>
    </source>
</evidence>
<evidence type="ECO:0000256" key="2">
    <source>
        <dbReference type="ARBA" id="ARBA00022801"/>
    </source>
</evidence>
<organism evidence="4 5">
    <name type="scientific">Flavobacterium collinsii</name>
    <dbReference type="NCBI Taxonomy" id="1114861"/>
    <lineage>
        <taxon>Bacteria</taxon>
        <taxon>Pseudomonadati</taxon>
        <taxon>Bacteroidota</taxon>
        <taxon>Flavobacteriia</taxon>
        <taxon>Flavobacteriales</taxon>
        <taxon>Flavobacteriaceae</taxon>
        <taxon>Flavobacterium</taxon>
    </lineage>
</organism>
<dbReference type="PANTHER" id="PTHR38764:SF1">
    <property type="entry name" value="ACYL CARRIER PROTEIN PHOSPHODIESTERASE"/>
    <property type="match status" value="1"/>
</dbReference>
<dbReference type="PANTHER" id="PTHR38764">
    <property type="entry name" value="ACYL CARRIER PROTEIN PHOSPHODIESTERASE"/>
    <property type="match status" value="1"/>
</dbReference>
<sequence>MNFLAHIYLSGENDLIKIGNFMADGIRGKQFEHFPEDVQKGILLHRSIDTYTDSHDVFRQSTKRLHEKYHHYAGVIVDIVYDHFLAKNWEKYSDEKLDRFVNRFYRSLHENYPILTEKTQDLMPYMIKQNWLLSYQTVEGIHQILTQMDRRRSKNQSNMQFASAELIEFYPEFEREFTLFFEDIKSHSSQKLLSL</sequence>
<name>A0A9W4TKR5_9FLAO</name>
<proteinExistence type="predicted"/>
<dbReference type="Pfam" id="PF04336">
    <property type="entry name" value="ACP_PD"/>
    <property type="match status" value="1"/>
</dbReference>
<dbReference type="PIRSF" id="PIRSF011489">
    <property type="entry name" value="DUF479"/>
    <property type="match status" value="1"/>
</dbReference>
<dbReference type="RefSeq" id="WP_263361384.1">
    <property type="nucleotide sequence ID" value="NZ_OX336425.1"/>
</dbReference>
<reference evidence="4" key="1">
    <citation type="submission" date="2022-09" db="EMBL/GenBank/DDBJ databases">
        <authorList>
            <person name="Duchaud E."/>
        </authorList>
    </citation>
    <scope>NUCLEOTIDE SEQUENCE</scope>
    <source>
        <strain evidence="4">TRV642</strain>
    </source>
</reference>
<keyword evidence="2 4" id="KW-0378">Hydrolase</keyword>
<dbReference type="EMBL" id="OX336425">
    <property type="protein sequence ID" value="CAI2768836.1"/>
    <property type="molecule type" value="Genomic_DNA"/>
</dbReference>
<keyword evidence="3" id="KW-0443">Lipid metabolism</keyword>
<accession>A0A9W4TKR5</accession>
<evidence type="ECO:0000313" key="5">
    <source>
        <dbReference type="Proteomes" id="UP001152749"/>
    </source>
</evidence>